<organism evidence="2 3">
    <name type="scientific">Gossypium barbadense</name>
    <name type="common">Sea Island cotton</name>
    <name type="synonym">Hibiscus barbadensis</name>
    <dbReference type="NCBI Taxonomy" id="3634"/>
    <lineage>
        <taxon>Eukaryota</taxon>
        <taxon>Viridiplantae</taxon>
        <taxon>Streptophyta</taxon>
        <taxon>Embryophyta</taxon>
        <taxon>Tracheophyta</taxon>
        <taxon>Spermatophyta</taxon>
        <taxon>Magnoliopsida</taxon>
        <taxon>eudicotyledons</taxon>
        <taxon>Gunneridae</taxon>
        <taxon>Pentapetalae</taxon>
        <taxon>rosids</taxon>
        <taxon>malvids</taxon>
        <taxon>Malvales</taxon>
        <taxon>Malvaceae</taxon>
        <taxon>Malvoideae</taxon>
        <taxon>Gossypium</taxon>
    </lineage>
</organism>
<evidence type="ECO:0000313" key="3">
    <source>
        <dbReference type="Proteomes" id="UP000239757"/>
    </source>
</evidence>
<name>A0A2P5XME1_GOSBA</name>
<accession>A0A2P5XME1</accession>
<sequence>MELLFAELTGVEPIEDPTPLGEEDGAQEPCMVVSILYIDSQSTIHGIDIDLNATPKTVVGDDVYHSSDLSNHEVDSDSDPNMDEVLDDIDNDGVNEDGNVNASSVGNRFIVL</sequence>
<dbReference type="Proteomes" id="UP000239757">
    <property type="component" value="Unassembled WGS sequence"/>
</dbReference>
<dbReference type="EMBL" id="KZ664588">
    <property type="protein sequence ID" value="PPS04502.1"/>
    <property type="molecule type" value="Genomic_DNA"/>
</dbReference>
<evidence type="ECO:0000256" key="1">
    <source>
        <dbReference type="SAM" id="MobiDB-lite"/>
    </source>
</evidence>
<feature type="region of interest" description="Disordered" evidence="1">
    <location>
        <begin position="64"/>
        <end position="85"/>
    </location>
</feature>
<feature type="compositionally biased region" description="Acidic residues" evidence="1">
    <location>
        <begin position="76"/>
        <end position="85"/>
    </location>
</feature>
<dbReference type="AlphaFoldDB" id="A0A2P5XME1"/>
<evidence type="ECO:0000313" key="2">
    <source>
        <dbReference type="EMBL" id="PPS04502.1"/>
    </source>
</evidence>
<proteinExistence type="predicted"/>
<gene>
    <name evidence="2" type="ORF">GOBAR_AA16158</name>
</gene>
<reference evidence="2 3" key="1">
    <citation type="submission" date="2015-01" db="EMBL/GenBank/DDBJ databases">
        <title>Genome of allotetraploid Gossypium barbadense reveals genomic plasticity and fiber elongation in cotton evolution.</title>
        <authorList>
            <person name="Chen X."/>
            <person name="Liu X."/>
            <person name="Zhao B."/>
            <person name="Zheng H."/>
            <person name="Hu Y."/>
            <person name="Lu G."/>
            <person name="Yang C."/>
            <person name="Chen J."/>
            <person name="Shan C."/>
            <person name="Zhang L."/>
            <person name="Zhou Y."/>
            <person name="Wang L."/>
            <person name="Guo W."/>
            <person name="Bai Y."/>
            <person name="Ruan J."/>
            <person name="Shangguan X."/>
            <person name="Mao Y."/>
            <person name="Jiang J."/>
            <person name="Zhu Y."/>
            <person name="Lei J."/>
            <person name="Kang H."/>
            <person name="Chen S."/>
            <person name="He X."/>
            <person name="Wang R."/>
            <person name="Wang Y."/>
            <person name="Chen J."/>
            <person name="Wang L."/>
            <person name="Yu S."/>
            <person name="Wang B."/>
            <person name="Wei J."/>
            <person name="Song S."/>
            <person name="Lu X."/>
            <person name="Gao Z."/>
            <person name="Gu W."/>
            <person name="Deng X."/>
            <person name="Ma D."/>
            <person name="Wang S."/>
            <person name="Liang W."/>
            <person name="Fang L."/>
            <person name="Cai C."/>
            <person name="Zhu X."/>
            <person name="Zhou B."/>
            <person name="Zhang Y."/>
            <person name="Chen Z."/>
            <person name="Xu S."/>
            <person name="Zhu R."/>
            <person name="Wang S."/>
            <person name="Zhang T."/>
            <person name="Zhao G."/>
        </authorList>
    </citation>
    <scope>NUCLEOTIDE SEQUENCE [LARGE SCALE GENOMIC DNA]</scope>
    <source>
        <strain evidence="3">cv. Xinhai21</strain>
        <tissue evidence="2">Leaf</tissue>
    </source>
</reference>
<feature type="compositionally biased region" description="Basic and acidic residues" evidence="1">
    <location>
        <begin position="64"/>
        <end position="75"/>
    </location>
</feature>
<protein>
    <submittedName>
        <fullName evidence="2">Uncharacterized protein</fullName>
    </submittedName>
</protein>